<dbReference type="InterPro" id="IPR029044">
    <property type="entry name" value="Nucleotide-diphossugar_trans"/>
</dbReference>
<dbReference type="CDD" id="cd04183">
    <property type="entry name" value="GT2_BcE_like"/>
    <property type="match status" value="1"/>
</dbReference>
<dbReference type="SUPFAM" id="SSF53448">
    <property type="entry name" value="Nucleotide-diphospho-sugar transferases"/>
    <property type="match status" value="1"/>
</dbReference>
<keyword evidence="2" id="KW-1185">Reference proteome</keyword>
<organism evidence="1 2">
    <name type="scientific">Pararoseomonas baculiformis</name>
    <dbReference type="NCBI Taxonomy" id="2820812"/>
    <lineage>
        <taxon>Bacteria</taxon>
        <taxon>Pseudomonadati</taxon>
        <taxon>Pseudomonadota</taxon>
        <taxon>Alphaproteobacteria</taxon>
        <taxon>Acetobacterales</taxon>
        <taxon>Acetobacteraceae</taxon>
        <taxon>Pararoseomonas</taxon>
    </lineage>
</organism>
<evidence type="ECO:0000313" key="2">
    <source>
        <dbReference type="Proteomes" id="UP000681594"/>
    </source>
</evidence>
<dbReference type="Proteomes" id="UP000681594">
    <property type="component" value="Unassembled WGS sequence"/>
</dbReference>
<protein>
    <submittedName>
        <fullName evidence="1">Glycosyltransferase family 2 protein</fullName>
    </submittedName>
</protein>
<dbReference type="InterPro" id="IPR016873">
    <property type="entry name" value="Caps_polysacc_synth_BcbE_prd"/>
</dbReference>
<proteinExistence type="predicted"/>
<dbReference type="Gene3D" id="3.90.550.10">
    <property type="entry name" value="Spore Coat Polysaccharide Biosynthesis Protein SpsA, Chain A"/>
    <property type="match status" value="1"/>
</dbReference>
<evidence type="ECO:0000313" key="1">
    <source>
        <dbReference type="EMBL" id="MBP0444261.1"/>
    </source>
</evidence>
<sequence length="243" mass="26801">MIVIPMAGMSRRFTEAGYDRPKYMLPLHGRSVFAHAVESFAAYFASHPFLFIARDVADTATFIAQECRTLGISEARVAILTAPTAGQAETVELGFLQAGVPDDSPVTIFNIDTFRPGFRFPDAPWWPASDGYLEVFRGSGANWSYVRPADGPEPVALETAEKRPLSDLCCTGLYHFARAHDFHEALRKEREQPSAPELYVAPLYNHLITHGGRIHYDLVAADKVIFCGVPAEYEALLAQQPAG</sequence>
<comment type="caution">
    <text evidence="1">The sequence shown here is derived from an EMBL/GenBank/DDBJ whole genome shotgun (WGS) entry which is preliminary data.</text>
</comment>
<dbReference type="RefSeq" id="WP_209378489.1">
    <property type="nucleotide sequence ID" value="NZ_JAGIZB010000004.1"/>
</dbReference>
<dbReference type="EMBL" id="JAGIZB010000004">
    <property type="protein sequence ID" value="MBP0444261.1"/>
    <property type="molecule type" value="Genomic_DNA"/>
</dbReference>
<reference evidence="1 2" key="1">
    <citation type="submission" date="2021-03" db="EMBL/GenBank/DDBJ databases">
        <authorList>
            <person name="So Y."/>
        </authorList>
    </citation>
    <scope>NUCLEOTIDE SEQUENCE [LARGE SCALE GENOMIC DNA]</scope>
    <source>
        <strain evidence="1 2">SSH11</strain>
    </source>
</reference>
<name>A0ABS4AB75_9PROT</name>
<dbReference type="PIRSF" id="PIRSF028162">
    <property type="entry name" value="BcbE_prd"/>
    <property type="match status" value="1"/>
</dbReference>
<accession>A0ABS4AB75</accession>
<gene>
    <name evidence="1" type="ORF">J8J14_05665</name>
</gene>